<comment type="caution">
    <text evidence="1">The sequence shown here is derived from an EMBL/GenBank/DDBJ whole genome shotgun (WGS) entry which is preliminary data.</text>
</comment>
<name>A0ABN2B932_9MICO</name>
<proteinExistence type="predicted"/>
<sequence>MRKRAAHLERSHAAEGNLTGLEYLDVVHVNLRFSSRCVVPADGAAGTFGATARGAYPFPHPARGASRTRACI</sequence>
<gene>
    <name evidence="1" type="ORF">GCM10009762_07850</name>
</gene>
<protein>
    <submittedName>
        <fullName evidence="1">Uncharacterized protein</fullName>
    </submittedName>
</protein>
<keyword evidence="2" id="KW-1185">Reference proteome</keyword>
<evidence type="ECO:0000313" key="2">
    <source>
        <dbReference type="Proteomes" id="UP001501288"/>
    </source>
</evidence>
<dbReference type="EMBL" id="BAAANV010000021">
    <property type="protein sequence ID" value="GAA1536399.1"/>
    <property type="molecule type" value="Genomic_DNA"/>
</dbReference>
<accession>A0ABN2B932</accession>
<reference evidence="1 2" key="1">
    <citation type="journal article" date="2019" name="Int. J. Syst. Evol. Microbiol.">
        <title>The Global Catalogue of Microorganisms (GCM) 10K type strain sequencing project: providing services to taxonomists for standard genome sequencing and annotation.</title>
        <authorList>
            <consortium name="The Broad Institute Genomics Platform"/>
            <consortium name="The Broad Institute Genome Sequencing Center for Infectious Disease"/>
            <person name="Wu L."/>
            <person name="Ma J."/>
        </authorList>
    </citation>
    <scope>NUCLEOTIDE SEQUENCE [LARGE SCALE GENOMIC DNA]</scope>
    <source>
        <strain evidence="1 2">JCM 14588</strain>
    </source>
</reference>
<dbReference type="Proteomes" id="UP001501288">
    <property type="component" value="Unassembled WGS sequence"/>
</dbReference>
<organism evidence="1 2">
    <name type="scientific">Dermacoccus barathri</name>
    <dbReference type="NCBI Taxonomy" id="322601"/>
    <lineage>
        <taxon>Bacteria</taxon>
        <taxon>Bacillati</taxon>
        <taxon>Actinomycetota</taxon>
        <taxon>Actinomycetes</taxon>
        <taxon>Micrococcales</taxon>
        <taxon>Dermacoccaceae</taxon>
        <taxon>Dermacoccus</taxon>
    </lineage>
</organism>
<evidence type="ECO:0000313" key="1">
    <source>
        <dbReference type="EMBL" id="GAA1536399.1"/>
    </source>
</evidence>